<dbReference type="Pfam" id="PF17939">
    <property type="entry name" value="TetR_C_30"/>
    <property type="match status" value="1"/>
</dbReference>
<feature type="domain" description="HTH tetR-type" evidence="5">
    <location>
        <begin position="1"/>
        <end position="55"/>
    </location>
</feature>
<organism evidence="6 7">
    <name type="scientific">Comamonas terrae</name>
    <dbReference type="NCBI Taxonomy" id="673548"/>
    <lineage>
        <taxon>Bacteria</taxon>
        <taxon>Pseudomonadati</taxon>
        <taxon>Pseudomonadota</taxon>
        <taxon>Betaproteobacteria</taxon>
        <taxon>Burkholderiales</taxon>
        <taxon>Comamonadaceae</taxon>
        <taxon>Comamonas</taxon>
    </lineage>
</organism>
<protein>
    <submittedName>
        <fullName evidence="6">TetR/AcrR family transcriptional regulator</fullName>
    </submittedName>
</protein>
<dbReference type="InterPro" id="IPR050109">
    <property type="entry name" value="HTH-type_TetR-like_transc_reg"/>
</dbReference>
<dbReference type="PANTHER" id="PTHR30055:SF234">
    <property type="entry name" value="HTH-TYPE TRANSCRIPTIONAL REGULATOR BETI"/>
    <property type="match status" value="1"/>
</dbReference>
<evidence type="ECO:0000313" key="7">
    <source>
        <dbReference type="Proteomes" id="UP001597463"/>
    </source>
</evidence>
<keyword evidence="3" id="KW-0804">Transcription</keyword>
<dbReference type="Pfam" id="PF00440">
    <property type="entry name" value="TetR_N"/>
    <property type="match status" value="1"/>
</dbReference>
<dbReference type="PROSITE" id="PS50977">
    <property type="entry name" value="HTH_TETR_2"/>
    <property type="match status" value="1"/>
</dbReference>
<evidence type="ECO:0000256" key="2">
    <source>
        <dbReference type="ARBA" id="ARBA00023125"/>
    </source>
</evidence>
<gene>
    <name evidence="6" type="ORF">ACFSW6_19985</name>
</gene>
<comment type="caution">
    <text evidence="6">The sequence shown here is derived from an EMBL/GenBank/DDBJ whole genome shotgun (WGS) entry which is preliminary data.</text>
</comment>
<dbReference type="PANTHER" id="PTHR30055">
    <property type="entry name" value="HTH-TYPE TRANSCRIPTIONAL REGULATOR RUTR"/>
    <property type="match status" value="1"/>
</dbReference>
<proteinExistence type="predicted"/>
<dbReference type="Proteomes" id="UP001597463">
    <property type="component" value="Unassembled WGS sequence"/>
</dbReference>
<keyword evidence="2 4" id="KW-0238">DNA-binding</keyword>
<dbReference type="InterPro" id="IPR009057">
    <property type="entry name" value="Homeodomain-like_sf"/>
</dbReference>
<dbReference type="PRINTS" id="PR00455">
    <property type="entry name" value="HTHTETR"/>
</dbReference>
<dbReference type="InterPro" id="IPR001647">
    <property type="entry name" value="HTH_TetR"/>
</dbReference>
<keyword evidence="1" id="KW-0805">Transcription regulation</keyword>
<dbReference type="InterPro" id="IPR036271">
    <property type="entry name" value="Tet_transcr_reg_TetR-rel_C_sf"/>
</dbReference>
<evidence type="ECO:0000256" key="3">
    <source>
        <dbReference type="ARBA" id="ARBA00023163"/>
    </source>
</evidence>
<dbReference type="SUPFAM" id="SSF48498">
    <property type="entry name" value="Tetracyclin repressor-like, C-terminal domain"/>
    <property type="match status" value="1"/>
</dbReference>
<dbReference type="InterPro" id="IPR041586">
    <property type="entry name" value="PsrA_TetR_C"/>
</dbReference>
<evidence type="ECO:0000256" key="4">
    <source>
        <dbReference type="PROSITE-ProRule" id="PRU00335"/>
    </source>
</evidence>
<dbReference type="EMBL" id="JBHUMV010000010">
    <property type="protein sequence ID" value="MFD2756360.1"/>
    <property type="molecule type" value="Genomic_DNA"/>
</dbReference>
<accession>A0ABW5USC6</accession>
<dbReference type="Gene3D" id="1.10.357.10">
    <property type="entry name" value="Tetracycline Repressor, domain 2"/>
    <property type="match status" value="1"/>
</dbReference>
<reference evidence="7" key="1">
    <citation type="journal article" date="2019" name="Int. J. Syst. Evol. Microbiol.">
        <title>The Global Catalogue of Microorganisms (GCM) 10K type strain sequencing project: providing services to taxonomists for standard genome sequencing and annotation.</title>
        <authorList>
            <consortium name="The Broad Institute Genomics Platform"/>
            <consortium name="The Broad Institute Genome Sequencing Center for Infectious Disease"/>
            <person name="Wu L."/>
            <person name="Ma J."/>
        </authorList>
    </citation>
    <scope>NUCLEOTIDE SEQUENCE [LARGE SCALE GENOMIC DNA]</scope>
    <source>
        <strain evidence="7">TISTR 1906</strain>
    </source>
</reference>
<evidence type="ECO:0000313" key="6">
    <source>
        <dbReference type="EMBL" id="MFD2756360.1"/>
    </source>
</evidence>
<dbReference type="SUPFAM" id="SSF46689">
    <property type="entry name" value="Homeodomain-like"/>
    <property type="match status" value="1"/>
</dbReference>
<evidence type="ECO:0000256" key="1">
    <source>
        <dbReference type="ARBA" id="ARBA00023015"/>
    </source>
</evidence>
<evidence type="ECO:0000259" key="5">
    <source>
        <dbReference type="PROSITE" id="PS50977"/>
    </source>
</evidence>
<name>A0ABW5USC6_9BURK</name>
<sequence>MLQAAEQLFARHGYAGTSLRAVMADAGVDTGAIHYHFKNKLGLLKALFEERVSRVNEQREALLSGLEQRAQAPAIEEVLQAFIAPALHTAYSPSEAAFNRVTALCSVDPLQEVREVVFQAYDPVAQRFARLLRQAAPHLSDTAFQWRLECMYGAMMYIRSDNGRVSSLLNDAHRKEPVEQVIAQLVAFTAAGFKAGADETAPRRQ</sequence>
<feature type="DNA-binding region" description="H-T-H motif" evidence="4">
    <location>
        <begin position="18"/>
        <end position="37"/>
    </location>
</feature>
<keyword evidence="7" id="KW-1185">Reference proteome</keyword>